<dbReference type="Gene3D" id="3.80.10.10">
    <property type="entry name" value="Ribonuclease Inhibitor"/>
    <property type="match status" value="2"/>
</dbReference>
<dbReference type="InterPro" id="IPR053139">
    <property type="entry name" value="Surface_bspA-like"/>
</dbReference>
<keyword evidence="1" id="KW-0472">Membrane</keyword>
<organism evidence="2">
    <name type="scientific">Trepomonas sp. PC1</name>
    <dbReference type="NCBI Taxonomy" id="1076344"/>
    <lineage>
        <taxon>Eukaryota</taxon>
        <taxon>Metamonada</taxon>
        <taxon>Diplomonadida</taxon>
        <taxon>Hexamitidae</taxon>
        <taxon>Hexamitinae</taxon>
        <taxon>Trepomonas</taxon>
    </lineage>
</organism>
<feature type="non-terminal residue" evidence="2">
    <location>
        <position position="523"/>
    </location>
</feature>
<dbReference type="EMBL" id="GDID01003572">
    <property type="protein sequence ID" value="JAP93034.1"/>
    <property type="molecule type" value="Transcribed_RNA"/>
</dbReference>
<keyword evidence="1" id="KW-1133">Transmembrane helix</keyword>
<dbReference type="InterPro" id="IPR026906">
    <property type="entry name" value="LRR_5"/>
</dbReference>
<evidence type="ECO:0000313" key="2">
    <source>
        <dbReference type="EMBL" id="JAP93034.1"/>
    </source>
</evidence>
<accession>A0A146KAQ9</accession>
<dbReference type="PANTHER" id="PTHR45661:SF3">
    <property type="entry name" value="IG-LIKE DOMAIN-CONTAINING PROTEIN"/>
    <property type="match status" value="1"/>
</dbReference>
<proteinExistence type="predicted"/>
<dbReference type="PANTHER" id="PTHR45661">
    <property type="entry name" value="SURFACE ANTIGEN"/>
    <property type="match status" value="1"/>
</dbReference>
<dbReference type="Pfam" id="PF13306">
    <property type="entry name" value="LRR_5"/>
    <property type="match status" value="2"/>
</dbReference>
<feature type="non-terminal residue" evidence="2">
    <location>
        <position position="1"/>
    </location>
</feature>
<evidence type="ECO:0000256" key="1">
    <source>
        <dbReference type="SAM" id="Phobius"/>
    </source>
</evidence>
<reference evidence="2" key="1">
    <citation type="submission" date="2015-07" db="EMBL/GenBank/DDBJ databases">
        <title>Adaptation to a free-living lifestyle via gene acquisitions in the diplomonad Trepomonas sp. PC1.</title>
        <authorList>
            <person name="Xu F."/>
            <person name="Jerlstrom-Hultqvist J."/>
            <person name="Kolisko M."/>
            <person name="Simpson A.G.B."/>
            <person name="Roger A.J."/>
            <person name="Svard S.G."/>
            <person name="Andersson J.O."/>
        </authorList>
    </citation>
    <scope>NUCLEOTIDE SEQUENCE</scope>
    <source>
        <strain evidence="2">PC1</strain>
    </source>
</reference>
<keyword evidence="1" id="KW-0812">Transmembrane</keyword>
<feature type="transmembrane region" description="Helical" evidence="1">
    <location>
        <begin position="15"/>
        <end position="36"/>
    </location>
</feature>
<feature type="transmembrane region" description="Helical" evidence="1">
    <location>
        <begin position="68"/>
        <end position="92"/>
    </location>
</feature>
<dbReference type="SUPFAM" id="SSF52058">
    <property type="entry name" value="L domain-like"/>
    <property type="match status" value="2"/>
</dbReference>
<name>A0A146KAQ9_9EUKA</name>
<gene>
    <name evidence="2" type="ORF">TPC1_14829</name>
</gene>
<dbReference type="InterPro" id="IPR032675">
    <property type="entry name" value="LRR_dom_sf"/>
</dbReference>
<dbReference type="AlphaFoldDB" id="A0A146KAQ9"/>
<sequence length="523" mass="60723">PILTPMKLIEKSLRFCFKLIMFVLIYFAFMLIQVLLTDKITHYNQQQVILIKQYAIYDLSLNKQWFNILQLVATFIILGFSFINVMITIKLIPIYELLIFLSLSINKKHIVSNIFLHKQNQLLEQQKLFQLASKYVVISNVSQLQSINKHIQSVSLINLEAMNAKQLSHLPFLVQVSLQNIKVIPESCFEGCFRLKMLRLIHTEIISKNAFQNCFSLQSVTGENIVQIGEWAFAKCCSLKTLSFPQCKNAYRDAIFQCTRLRQVELHCDSHPELFSNLLQRTVVANTARWVCRSQNRIQFVYDLPCPHEIKQFENNCVFMPTFKNHKTYFNVIVCPSIRRIKQYQLMYKYSLQFLICSSLKQISKLSFQNSVLLKYVHANLHSVGQQAFQNCSNLIFVSLKKVKKLEFMAFQNCFSLVGQNLPSLKEIDALAFENCIKIKYLKASNLEKCEPDAFLGCKVQICTSYKGFLADAERVDQINEKAFQKVKEFDFCARSPKNWLVWRIKKAGEAHCESIGKIKALQ</sequence>
<protein>
    <submittedName>
        <fullName evidence="2">Leucine rich repeats-containing protein</fullName>
    </submittedName>
</protein>